<keyword evidence="9" id="KW-1185">Reference proteome</keyword>
<comment type="catalytic activity">
    <reaction evidence="1 5 6">
        <text>[protein]-peptidylproline (omega=180) = [protein]-peptidylproline (omega=0)</text>
        <dbReference type="Rhea" id="RHEA:16237"/>
        <dbReference type="Rhea" id="RHEA-COMP:10747"/>
        <dbReference type="Rhea" id="RHEA-COMP:10748"/>
        <dbReference type="ChEBI" id="CHEBI:83833"/>
        <dbReference type="ChEBI" id="CHEBI:83834"/>
        <dbReference type="EC" id="5.2.1.8"/>
    </reaction>
</comment>
<proteinExistence type="inferred from homology"/>
<name>A0A0S2HW37_9BACT</name>
<evidence type="ECO:0000256" key="5">
    <source>
        <dbReference type="PROSITE-ProRule" id="PRU00277"/>
    </source>
</evidence>
<dbReference type="OrthoDB" id="9814548at2"/>
<evidence type="ECO:0000256" key="4">
    <source>
        <dbReference type="ARBA" id="ARBA00023235"/>
    </source>
</evidence>
<protein>
    <recommendedName>
        <fullName evidence="6">Peptidyl-prolyl cis-trans isomerase</fullName>
        <ecNumber evidence="6">5.2.1.8</ecNumber>
    </recommendedName>
</protein>
<keyword evidence="3 5" id="KW-0697">Rotamase</keyword>
<sequence length="285" mass="31939">MKSIINALVIVALTTLMMACGGKSKEFQTHEKGFDYLFIDRSEVGLSPRNGDIVTLRISIKAPNDSVLKRANMFRVQVEKSKYKGGINDALKFMHEGDSMAFLVDALNYYRFDEEQNVPEFLKKGDKLRFDIRLADIKDLDQVERERQLNQISGRKRELIALKHFAKGLGIQDSVHLNRYFVKTLEEGSGVSPTPGDKVSVDYLGYFVDGSPFDNSYERGEPFTFTIGSNQVIEGLEKGVQEMKVGGKATILIPSPLAYGEEGLPRANIAPFTTLVFDVELQKVN</sequence>
<keyword evidence="4 5" id="KW-0413">Isomerase</keyword>
<dbReference type="STRING" id="1307839.L21SP5_00564"/>
<accession>A0A0S2HW37</accession>
<evidence type="ECO:0000256" key="6">
    <source>
        <dbReference type="RuleBase" id="RU003915"/>
    </source>
</evidence>
<dbReference type="GO" id="GO:0003755">
    <property type="term" value="F:peptidyl-prolyl cis-trans isomerase activity"/>
    <property type="evidence" value="ECO:0007669"/>
    <property type="project" value="UniProtKB-UniRule"/>
</dbReference>
<dbReference type="EMBL" id="CP013118">
    <property type="protein sequence ID" value="ALO14240.1"/>
    <property type="molecule type" value="Genomic_DNA"/>
</dbReference>
<gene>
    <name evidence="8" type="ORF">L21SP5_00564</name>
</gene>
<dbReference type="FunFam" id="3.10.50.40:FF:000006">
    <property type="entry name" value="Peptidyl-prolyl cis-trans isomerase"/>
    <property type="match status" value="1"/>
</dbReference>
<dbReference type="EC" id="5.2.1.8" evidence="6"/>
<dbReference type="AlphaFoldDB" id="A0A0S2HW37"/>
<dbReference type="SUPFAM" id="SSF54534">
    <property type="entry name" value="FKBP-like"/>
    <property type="match status" value="2"/>
</dbReference>
<dbReference type="Pfam" id="PF00254">
    <property type="entry name" value="FKBP_C"/>
    <property type="match status" value="1"/>
</dbReference>
<dbReference type="PROSITE" id="PS51257">
    <property type="entry name" value="PROKAR_LIPOPROTEIN"/>
    <property type="match status" value="1"/>
</dbReference>
<evidence type="ECO:0000256" key="2">
    <source>
        <dbReference type="ARBA" id="ARBA00006577"/>
    </source>
</evidence>
<dbReference type="Gene3D" id="3.10.50.40">
    <property type="match status" value="2"/>
</dbReference>
<dbReference type="InterPro" id="IPR001179">
    <property type="entry name" value="PPIase_FKBP_dom"/>
</dbReference>
<dbReference type="InterPro" id="IPR046357">
    <property type="entry name" value="PPIase_dom_sf"/>
</dbReference>
<evidence type="ECO:0000256" key="3">
    <source>
        <dbReference type="ARBA" id="ARBA00023110"/>
    </source>
</evidence>
<evidence type="ECO:0000256" key="1">
    <source>
        <dbReference type="ARBA" id="ARBA00000971"/>
    </source>
</evidence>
<organism evidence="8 9">
    <name type="scientific">Salinivirga cyanobacteriivorans</name>
    <dbReference type="NCBI Taxonomy" id="1307839"/>
    <lineage>
        <taxon>Bacteria</taxon>
        <taxon>Pseudomonadati</taxon>
        <taxon>Bacteroidota</taxon>
        <taxon>Bacteroidia</taxon>
        <taxon>Bacteroidales</taxon>
        <taxon>Salinivirgaceae</taxon>
        <taxon>Salinivirga</taxon>
    </lineage>
</organism>
<dbReference type="Proteomes" id="UP000064893">
    <property type="component" value="Chromosome"/>
</dbReference>
<evidence type="ECO:0000313" key="9">
    <source>
        <dbReference type="Proteomes" id="UP000064893"/>
    </source>
</evidence>
<dbReference type="PANTHER" id="PTHR43811">
    <property type="entry name" value="FKBP-TYPE PEPTIDYL-PROLYL CIS-TRANS ISOMERASE FKPA"/>
    <property type="match status" value="1"/>
</dbReference>
<reference evidence="8 9" key="1">
    <citation type="submission" date="2015-11" db="EMBL/GenBank/DDBJ databases">
        <title>Description and complete genome sequence of a novel strain predominating in hypersaline microbial mats and representing a new family of the Bacteriodetes phylum.</title>
        <authorList>
            <person name="Spring S."/>
            <person name="Bunk B."/>
            <person name="Sproer C."/>
            <person name="Klenk H.-P."/>
        </authorList>
    </citation>
    <scope>NUCLEOTIDE SEQUENCE [LARGE SCALE GENOMIC DNA]</scope>
    <source>
        <strain evidence="8 9">L21-Spi-D4</strain>
    </source>
</reference>
<evidence type="ECO:0000259" key="7">
    <source>
        <dbReference type="PROSITE" id="PS50059"/>
    </source>
</evidence>
<dbReference type="PROSITE" id="PS50059">
    <property type="entry name" value="FKBP_PPIASE"/>
    <property type="match status" value="1"/>
</dbReference>
<feature type="domain" description="PPIase FKBP-type" evidence="7">
    <location>
        <begin position="196"/>
        <end position="285"/>
    </location>
</feature>
<dbReference type="KEGG" id="blq:L21SP5_00564"/>
<evidence type="ECO:0000313" key="8">
    <source>
        <dbReference type="EMBL" id="ALO14240.1"/>
    </source>
</evidence>
<comment type="similarity">
    <text evidence="2 6">Belongs to the FKBP-type PPIase family.</text>
</comment>
<dbReference type="RefSeq" id="WP_057951807.1">
    <property type="nucleotide sequence ID" value="NZ_CP013118.1"/>
</dbReference>
<dbReference type="PANTHER" id="PTHR43811:SF57">
    <property type="entry name" value="FKBP-TYPE PEPTIDYL-PROLYL CIS-TRANS ISOMERASE FKPA-RELATED"/>
    <property type="match status" value="1"/>
</dbReference>